<dbReference type="CTD" id="9818779"/>
<protein>
    <submittedName>
        <fullName evidence="3">Uncharacterized protein</fullName>
    </submittedName>
</protein>
<dbReference type="GeneID" id="9818779"/>
<reference evidence="3 4" key="1">
    <citation type="submission" date="2019-12" db="EMBL/GenBank/DDBJ databases">
        <title>Chromosome-level assembly of the Caenorhabditis remanei genome.</title>
        <authorList>
            <person name="Teterina A.A."/>
            <person name="Willis J.H."/>
            <person name="Phillips P.C."/>
        </authorList>
    </citation>
    <scope>NUCLEOTIDE SEQUENCE [LARGE SCALE GENOMIC DNA]</scope>
    <source>
        <strain evidence="3 4">PX506</strain>
        <tissue evidence="3">Whole organism</tissue>
    </source>
</reference>
<feature type="compositionally biased region" description="Basic and acidic residues" evidence="1">
    <location>
        <begin position="199"/>
        <end position="210"/>
    </location>
</feature>
<dbReference type="EMBL" id="WUAV01000002">
    <property type="protein sequence ID" value="KAF1766328.1"/>
    <property type="molecule type" value="Genomic_DNA"/>
</dbReference>
<gene>
    <name evidence="3" type="ORF">GCK72_006285</name>
</gene>
<feature type="compositionally biased region" description="Basic and acidic residues" evidence="1">
    <location>
        <begin position="157"/>
        <end position="175"/>
    </location>
</feature>
<evidence type="ECO:0000256" key="1">
    <source>
        <dbReference type="SAM" id="MobiDB-lite"/>
    </source>
</evidence>
<feature type="chain" id="PRO_5025677911" evidence="2">
    <location>
        <begin position="17"/>
        <end position="219"/>
    </location>
</feature>
<feature type="compositionally biased region" description="Polar residues" evidence="1">
    <location>
        <begin position="181"/>
        <end position="192"/>
    </location>
</feature>
<comment type="caution">
    <text evidence="3">The sequence shown here is derived from an EMBL/GenBank/DDBJ whole genome shotgun (WGS) entry which is preliminary data.</text>
</comment>
<name>A0A6A5HEV5_CAERE</name>
<sequence length="219" mass="23915">MKLLLLAVCVIGTATSYEIVPRATGLRSKGDVRRSPLSSISSFAPLAKSLRPASTGVRRAPAVVTIPTRRAYRPANPPKRVPMTLPLLPPLQPLPLPQFIPVPVPVLSPQDLPTLPTLAPHTFPTFTPIPGMPTMPGLTMPPSFQRLLGITTTTMKPAEKSMENEESESESRSESRAYSAPTYNKDLNTVRSRLSKFVRGSEKKASKAEDNADWIIPFH</sequence>
<evidence type="ECO:0000256" key="2">
    <source>
        <dbReference type="SAM" id="SignalP"/>
    </source>
</evidence>
<keyword evidence="2" id="KW-0732">Signal</keyword>
<dbReference type="AlphaFoldDB" id="A0A6A5HEV5"/>
<organism evidence="3 4">
    <name type="scientific">Caenorhabditis remanei</name>
    <name type="common">Caenorhabditis vulgaris</name>
    <dbReference type="NCBI Taxonomy" id="31234"/>
    <lineage>
        <taxon>Eukaryota</taxon>
        <taxon>Metazoa</taxon>
        <taxon>Ecdysozoa</taxon>
        <taxon>Nematoda</taxon>
        <taxon>Chromadorea</taxon>
        <taxon>Rhabditida</taxon>
        <taxon>Rhabditina</taxon>
        <taxon>Rhabditomorpha</taxon>
        <taxon>Rhabditoidea</taxon>
        <taxon>Rhabditidae</taxon>
        <taxon>Peloderinae</taxon>
        <taxon>Caenorhabditis</taxon>
    </lineage>
</organism>
<feature type="signal peptide" evidence="2">
    <location>
        <begin position="1"/>
        <end position="16"/>
    </location>
</feature>
<evidence type="ECO:0000313" key="4">
    <source>
        <dbReference type="Proteomes" id="UP000483820"/>
    </source>
</evidence>
<dbReference type="Proteomes" id="UP000483820">
    <property type="component" value="Chromosome II"/>
</dbReference>
<accession>A0A6A5HEV5</accession>
<dbReference type="KEGG" id="crq:GCK72_006285"/>
<evidence type="ECO:0000313" key="3">
    <source>
        <dbReference type="EMBL" id="KAF1766328.1"/>
    </source>
</evidence>
<dbReference type="RefSeq" id="XP_003113871.2">
    <property type="nucleotide sequence ID" value="XM_003113823.2"/>
</dbReference>
<feature type="region of interest" description="Disordered" evidence="1">
    <location>
        <begin position="155"/>
        <end position="219"/>
    </location>
</feature>
<proteinExistence type="predicted"/>